<organism evidence="2">
    <name type="scientific">Schizophyllum commune (strain H4-8 / FGSC 9210)</name>
    <name type="common">Split gill fungus</name>
    <dbReference type="NCBI Taxonomy" id="578458"/>
    <lineage>
        <taxon>Eukaryota</taxon>
        <taxon>Fungi</taxon>
        <taxon>Dikarya</taxon>
        <taxon>Basidiomycota</taxon>
        <taxon>Agaricomycotina</taxon>
        <taxon>Agaricomycetes</taxon>
        <taxon>Agaricomycetidae</taxon>
        <taxon>Agaricales</taxon>
        <taxon>Schizophyllaceae</taxon>
        <taxon>Schizophyllum</taxon>
    </lineage>
</organism>
<dbReference type="Proteomes" id="UP000007431">
    <property type="component" value="Unassembled WGS sequence"/>
</dbReference>
<dbReference type="AlphaFoldDB" id="D8QIX0"/>
<dbReference type="KEGG" id="scm:SCHCO_02518768"/>
<dbReference type="EMBL" id="GL377313">
    <property type="protein sequence ID" value="EFI92302.1"/>
    <property type="molecule type" value="Genomic_DNA"/>
</dbReference>
<reference evidence="1 2" key="1">
    <citation type="journal article" date="2010" name="Nat. Biotechnol.">
        <title>Genome sequence of the model mushroom Schizophyllum commune.</title>
        <authorList>
            <person name="Ohm R.A."/>
            <person name="de Jong J.F."/>
            <person name="Lugones L.G."/>
            <person name="Aerts A."/>
            <person name="Kothe E."/>
            <person name="Stajich J.E."/>
            <person name="de Vries R.P."/>
            <person name="Record E."/>
            <person name="Levasseur A."/>
            <person name="Baker S.E."/>
            <person name="Bartholomew K.A."/>
            <person name="Coutinho P.M."/>
            <person name="Erdmann S."/>
            <person name="Fowler T.J."/>
            <person name="Gathman A.C."/>
            <person name="Lombard V."/>
            <person name="Henrissat B."/>
            <person name="Knabe N."/>
            <person name="Kuees U."/>
            <person name="Lilly W.W."/>
            <person name="Lindquist E."/>
            <person name="Lucas S."/>
            <person name="Magnuson J.K."/>
            <person name="Piumi F."/>
            <person name="Raudaskoski M."/>
            <person name="Salamov A."/>
            <person name="Schmutz J."/>
            <person name="Schwarze F.W.M.R."/>
            <person name="vanKuyk P.A."/>
            <person name="Horton J.S."/>
            <person name="Grigoriev I.V."/>
            <person name="Woesten H.A.B."/>
        </authorList>
    </citation>
    <scope>NUCLEOTIDE SEQUENCE [LARGE SCALE GENOMIC DNA]</scope>
    <source>
        <strain evidence="2">H4-8 / FGSC 9210</strain>
    </source>
</reference>
<dbReference type="OrthoDB" id="3056097at2759"/>
<dbReference type="GeneID" id="9597082"/>
<sequence>MPSSTAPPLDAASSPSPASRVFELYEIASLILHLARRQFGNSSVIPFTIANKAIGDIALDVLWERQTSLLPLFMVLQRGFKAEANTRRVPKAVQDRRDAEDEYEHEHHTMFRLKPDFSFGPGDWTRLQFYARRIKIVEDAVLDPDEDNNVHFDTDIVHAIFKARPDAVLLPNVYRLELGPRCQKLCELMDFKVTQHRKPPHIPCVSLHDLFRPHALIGYVCQLEKLRSLGIMLDKELKMLPVLRSLPHLEELHLKFEPEDFSMLRSCAGNYDDDHTEGLNERKLQADPAPGFPALTTLRLTDPVRMRCVALALGNIATNRLKLKSLRIRGWNHRSDDPNPTQVMHSAILKRCDPDTLTHLTLTSEFDGFSRMQDYHAMYKDLAALHNITHATLDICGLCRDLGVVLDTLTRAWPRLESLVFFPEPGAPRHNLRLGDLACLANRCPKLSYLSLQVDYIDSAYFPDSIPDAHSIPNRSLVLNIGLQMNLAEKEPEWVSSTVDFLDRVFPYPTLKSITYDELDGHLANALHARDYKGTTPTLAGKDDPHGPLRREWLSVDNIGRILGVPKDMGIEEKMAAVRIA</sequence>
<accession>D8QIX0</accession>
<dbReference type="VEuPathDB" id="FungiDB:SCHCODRAFT_02518768"/>
<proteinExistence type="predicted"/>
<protein>
    <submittedName>
        <fullName evidence="1">Uncharacterized protein</fullName>
    </submittedName>
</protein>
<gene>
    <name evidence="1" type="ORF">SCHCODRAFT_238176</name>
</gene>
<dbReference type="RefSeq" id="XP_003027205.1">
    <property type="nucleotide sequence ID" value="XM_003027159.1"/>
</dbReference>
<keyword evidence="2" id="KW-1185">Reference proteome</keyword>
<dbReference type="InterPro" id="IPR032675">
    <property type="entry name" value="LRR_dom_sf"/>
</dbReference>
<dbReference type="Gene3D" id="3.80.10.10">
    <property type="entry name" value="Ribonuclease Inhibitor"/>
    <property type="match status" value="1"/>
</dbReference>
<dbReference type="HOGENOM" id="CLU_019660_0_0_1"/>
<dbReference type="InParanoid" id="D8QIX0"/>
<evidence type="ECO:0000313" key="2">
    <source>
        <dbReference type="Proteomes" id="UP000007431"/>
    </source>
</evidence>
<evidence type="ECO:0000313" key="1">
    <source>
        <dbReference type="EMBL" id="EFI92302.1"/>
    </source>
</evidence>
<name>D8QIX0_SCHCM</name>
<dbReference type="SUPFAM" id="SSF52047">
    <property type="entry name" value="RNI-like"/>
    <property type="match status" value="1"/>
</dbReference>